<evidence type="ECO:0000256" key="6">
    <source>
        <dbReference type="ARBA" id="ARBA00023163"/>
    </source>
</evidence>
<evidence type="ECO:0000256" key="8">
    <source>
        <dbReference type="SAM" id="MobiDB-lite"/>
    </source>
</evidence>
<dbReference type="SUPFAM" id="SSF57701">
    <property type="entry name" value="Zn2/Cys6 DNA-binding domain"/>
    <property type="match status" value="1"/>
</dbReference>
<evidence type="ECO:0000256" key="7">
    <source>
        <dbReference type="ARBA" id="ARBA00023242"/>
    </source>
</evidence>
<name>A0A1Y2G0H5_9BASI</name>
<proteinExistence type="predicted"/>
<keyword evidence="4" id="KW-0805">Transcription regulation</keyword>
<feature type="region of interest" description="Disordered" evidence="8">
    <location>
        <begin position="660"/>
        <end position="694"/>
    </location>
</feature>
<dbReference type="SMART" id="SM00906">
    <property type="entry name" value="Fungal_trans"/>
    <property type="match status" value="1"/>
</dbReference>
<feature type="compositionally biased region" description="Basic and acidic residues" evidence="8">
    <location>
        <begin position="1"/>
        <end position="11"/>
    </location>
</feature>
<evidence type="ECO:0000313" key="11">
    <source>
        <dbReference type="Proteomes" id="UP000193467"/>
    </source>
</evidence>
<keyword evidence="7" id="KW-0539">Nucleus</keyword>
<dbReference type="InterPro" id="IPR036864">
    <property type="entry name" value="Zn2-C6_fun-type_DNA-bd_sf"/>
</dbReference>
<dbReference type="OrthoDB" id="2123952at2759"/>
<sequence length="784" mass="85210">MSQERPAETSKGKVKAKAKAKAASTSQGNPGDASVELKLPTFIPPEGALKSRAPGRKSVACRGCRSRKIRCDGSRPSCMSCQVIYRQECHYDVVPSAVDAAQVVKELAELRALLGSLLISNHEDRDRLLSIYSTQQQESPASAATASTPSLAGPSSAPTSGAEAVGGIRTVKRPAEAGPDDDSRSQEDERAAALLSELSFAASGQVEHFGATSFLHQPMLGSSVSPPVLPDLGSPSAGEKARLGTLVRNVPSDLRNHLLDIFWLWQSVHCFVYKPALLRDLDGGPFCNDFLINVIFAHAARFSNRNDVRTSSSDMQTAGGVFLARAKELLGSESDKPSSVPTAQGLLILGGRECACGNHSQGFLYTAMGLSMAIDLGVHLDGTKVYGAQHHDPLEVEVRKRLFWSCYVWDKSISLCLGRAPRFLKGDSSFRPPAEFDKSEDDFPWLPQFSEMPSDLKNYPFFSFRSGAYFEKSCKLSEIIEDILLELYAGKRRENTEQSLMRYNKLLEDWRATLHPDLVIAADAVVSPPPNCVTLNMLFNACVILANRPFAFTGWGPRIIGSEAQCADSKARCRKAANEIARLLGLYASTFQFRNMNWLMGYTSYTAATILVFDVRAPDPTAAQSASQHLEVILESLSSQTSITPSVQRSIEIIQHLLTNTPPASGTTTPRFPTAKRPRADHTNDTDQPALPSWTFDAGDHGEGAHADGTEPAAFGDHSALQFTDFLNVAYDSAPLPSMDMAFVPPLLPAFPESGPLSWLGAAQDEDWLQGFDWLQQGDNGHQG</sequence>
<evidence type="ECO:0000256" key="4">
    <source>
        <dbReference type="ARBA" id="ARBA00023015"/>
    </source>
</evidence>
<dbReference type="InParanoid" id="A0A1Y2G0H5"/>
<dbReference type="GO" id="GO:0005634">
    <property type="term" value="C:nucleus"/>
    <property type="evidence" value="ECO:0007669"/>
    <property type="project" value="UniProtKB-SubCell"/>
</dbReference>
<keyword evidence="6" id="KW-0804">Transcription</keyword>
<keyword evidence="5" id="KW-0238">DNA-binding</keyword>
<reference evidence="10 11" key="1">
    <citation type="submission" date="2016-07" db="EMBL/GenBank/DDBJ databases">
        <title>Pervasive Adenine N6-methylation of Active Genes in Fungi.</title>
        <authorList>
            <consortium name="DOE Joint Genome Institute"/>
            <person name="Mondo S.J."/>
            <person name="Dannebaum R.O."/>
            <person name="Kuo R.C."/>
            <person name="Labutti K."/>
            <person name="Haridas S."/>
            <person name="Kuo A."/>
            <person name="Salamov A."/>
            <person name="Ahrendt S.R."/>
            <person name="Lipzen A."/>
            <person name="Sullivan W."/>
            <person name="Andreopoulos W.B."/>
            <person name="Clum A."/>
            <person name="Lindquist E."/>
            <person name="Daum C."/>
            <person name="Ramamoorthy G.K."/>
            <person name="Gryganskyi A."/>
            <person name="Culley D."/>
            <person name="Magnuson J.K."/>
            <person name="James T.Y."/>
            <person name="O'Malley M.A."/>
            <person name="Stajich J.E."/>
            <person name="Spatafora J.W."/>
            <person name="Visel A."/>
            <person name="Grigoriev I.V."/>
        </authorList>
    </citation>
    <scope>NUCLEOTIDE SEQUENCE [LARGE SCALE GENOMIC DNA]</scope>
    <source>
        <strain evidence="10 11">62-1032</strain>
    </source>
</reference>
<dbReference type="PANTHER" id="PTHR31313">
    <property type="entry name" value="TY1 ENHANCER ACTIVATOR"/>
    <property type="match status" value="1"/>
</dbReference>
<dbReference type="PROSITE" id="PS50048">
    <property type="entry name" value="ZN2_CY6_FUNGAL_2"/>
    <property type="match status" value="1"/>
</dbReference>
<comment type="subcellular location">
    <subcellularLocation>
        <location evidence="1">Nucleus</location>
    </subcellularLocation>
</comment>
<dbReference type="InterPro" id="IPR001138">
    <property type="entry name" value="Zn2Cys6_DnaBD"/>
</dbReference>
<dbReference type="AlphaFoldDB" id="A0A1Y2G0H5"/>
<keyword evidence="3" id="KW-0862">Zinc</keyword>
<feature type="region of interest" description="Disordered" evidence="8">
    <location>
        <begin position="134"/>
        <end position="189"/>
    </location>
</feature>
<evidence type="ECO:0000256" key="5">
    <source>
        <dbReference type="ARBA" id="ARBA00023125"/>
    </source>
</evidence>
<protein>
    <submittedName>
        <fullName evidence="10">Fungal-specific transcription factor domain-domain-containing protein</fullName>
    </submittedName>
</protein>
<dbReference type="InterPro" id="IPR007219">
    <property type="entry name" value="XnlR_reg_dom"/>
</dbReference>
<feature type="compositionally biased region" description="Low complexity" evidence="8">
    <location>
        <begin position="134"/>
        <end position="163"/>
    </location>
</feature>
<dbReference type="EMBL" id="MCGR01000004">
    <property type="protein sequence ID" value="ORY90080.1"/>
    <property type="molecule type" value="Genomic_DNA"/>
</dbReference>
<accession>A0A1Y2G0H5</accession>
<dbReference type="PROSITE" id="PS00463">
    <property type="entry name" value="ZN2_CY6_FUNGAL_1"/>
    <property type="match status" value="1"/>
</dbReference>
<feature type="compositionally biased region" description="Polar residues" evidence="8">
    <location>
        <begin position="660"/>
        <end position="671"/>
    </location>
</feature>
<dbReference type="STRING" id="106004.A0A1Y2G0H5"/>
<evidence type="ECO:0000256" key="3">
    <source>
        <dbReference type="ARBA" id="ARBA00022833"/>
    </source>
</evidence>
<dbReference type="CDD" id="cd00067">
    <property type="entry name" value="GAL4"/>
    <property type="match status" value="1"/>
</dbReference>
<keyword evidence="11" id="KW-1185">Reference proteome</keyword>
<comment type="caution">
    <text evidence="10">The sequence shown here is derived from an EMBL/GenBank/DDBJ whole genome shotgun (WGS) entry which is preliminary data.</text>
</comment>
<dbReference type="Gene3D" id="4.10.240.10">
    <property type="entry name" value="Zn(2)-C6 fungal-type DNA-binding domain"/>
    <property type="match status" value="1"/>
</dbReference>
<dbReference type="SMART" id="SM00066">
    <property type="entry name" value="GAL4"/>
    <property type="match status" value="1"/>
</dbReference>
<dbReference type="CDD" id="cd12148">
    <property type="entry name" value="fungal_TF_MHR"/>
    <property type="match status" value="1"/>
</dbReference>
<dbReference type="PANTHER" id="PTHR31313:SF81">
    <property type="entry name" value="TY1 ENHANCER ACTIVATOR"/>
    <property type="match status" value="1"/>
</dbReference>
<dbReference type="Pfam" id="PF04082">
    <property type="entry name" value="Fungal_trans"/>
    <property type="match status" value="1"/>
</dbReference>
<evidence type="ECO:0000259" key="9">
    <source>
        <dbReference type="PROSITE" id="PS50048"/>
    </source>
</evidence>
<dbReference type="GO" id="GO:0000981">
    <property type="term" value="F:DNA-binding transcription factor activity, RNA polymerase II-specific"/>
    <property type="evidence" value="ECO:0007669"/>
    <property type="project" value="InterPro"/>
</dbReference>
<evidence type="ECO:0000313" key="10">
    <source>
        <dbReference type="EMBL" id="ORY90080.1"/>
    </source>
</evidence>
<dbReference type="InterPro" id="IPR051615">
    <property type="entry name" value="Transcr_Regulatory_Elem"/>
</dbReference>
<feature type="region of interest" description="Disordered" evidence="8">
    <location>
        <begin position="1"/>
        <end position="37"/>
    </location>
</feature>
<evidence type="ECO:0000256" key="2">
    <source>
        <dbReference type="ARBA" id="ARBA00022723"/>
    </source>
</evidence>
<dbReference type="Proteomes" id="UP000193467">
    <property type="component" value="Unassembled WGS sequence"/>
</dbReference>
<dbReference type="GO" id="GO:0008270">
    <property type="term" value="F:zinc ion binding"/>
    <property type="evidence" value="ECO:0007669"/>
    <property type="project" value="InterPro"/>
</dbReference>
<organism evidence="10 11">
    <name type="scientific">Leucosporidium creatinivorum</name>
    <dbReference type="NCBI Taxonomy" id="106004"/>
    <lineage>
        <taxon>Eukaryota</taxon>
        <taxon>Fungi</taxon>
        <taxon>Dikarya</taxon>
        <taxon>Basidiomycota</taxon>
        <taxon>Pucciniomycotina</taxon>
        <taxon>Microbotryomycetes</taxon>
        <taxon>Leucosporidiales</taxon>
        <taxon>Leucosporidium</taxon>
    </lineage>
</organism>
<dbReference type="Pfam" id="PF00172">
    <property type="entry name" value="Zn_clus"/>
    <property type="match status" value="1"/>
</dbReference>
<dbReference type="GO" id="GO:0003677">
    <property type="term" value="F:DNA binding"/>
    <property type="evidence" value="ECO:0007669"/>
    <property type="project" value="UniProtKB-KW"/>
</dbReference>
<dbReference type="GO" id="GO:0006351">
    <property type="term" value="P:DNA-templated transcription"/>
    <property type="evidence" value="ECO:0007669"/>
    <property type="project" value="InterPro"/>
</dbReference>
<gene>
    <name evidence="10" type="ORF">BCR35DRAFT_349857</name>
</gene>
<feature type="domain" description="Zn(2)-C6 fungal-type" evidence="9">
    <location>
        <begin position="60"/>
        <end position="91"/>
    </location>
</feature>
<keyword evidence="2" id="KW-0479">Metal-binding</keyword>
<evidence type="ECO:0000256" key="1">
    <source>
        <dbReference type="ARBA" id="ARBA00004123"/>
    </source>
</evidence>